<sequence length="62" mass="7598">MDYSLLVDIHFRDDNTCDKTGLSPFFCHDSYQSEKFMRSYRFLEAERYRTMIESKLFIFPRV</sequence>
<evidence type="ECO:0000313" key="3">
    <source>
        <dbReference type="Proteomes" id="UP000002051"/>
    </source>
</evidence>
<dbReference type="EMBL" id="CM001219">
    <property type="protein sequence ID" value="AES68319.1"/>
    <property type="molecule type" value="Genomic_DNA"/>
</dbReference>
<keyword evidence="3" id="KW-1185">Reference proteome</keyword>
<reference evidence="1 3" key="2">
    <citation type="journal article" date="2014" name="BMC Genomics">
        <title>An improved genome release (version Mt4.0) for the model legume Medicago truncatula.</title>
        <authorList>
            <person name="Tang H."/>
            <person name="Krishnakumar V."/>
            <person name="Bidwell S."/>
            <person name="Rosen B."/>
            <person name="Chan A."/>
            <person name="Zhou S."/>
            <person name="Gentzbittel L."/>
            <person name="Childs K.L."/>
            <person name="Yandell M."/>
            <person name="Gundlach H."/>
            <person name="Mayer K.F."/>
            <person name="Schwartz D.C."/>
            <person name="Town C.D."/>
        </authorList>
    </citation>
    <scope>GENOME REANNOTATION</scope>
    <source>
        <strain evidence="1">A17</strain>
        <strain evidence="2 3">cv. Jemalong A17</strain>
    </source>
</reference>
<dbReference type="eggNOG" id="KOG0229">
    <property type="taxonomic scope" value="Eukaryota"/>
</dbReference>
<dbReference type="STRING" id="3880.G7J076"/>
<name>G7J076_MEDTR</name>
<accession>G7J076</accession>
<dbReference type="AlphaFoldDB" id="G7J076"/>
<dbReference type="HOGENOM" id="CLU_2907443_0_0_1"/>
<gene>
    <name evidence="1" type="ordered locus">MTR_3g005900</name>
</gene>
<reference evidence="2" key="3">
    <citation type="submission" date="2015-04" db="UniProtKB">
        <authorList>
            <consortium name="EnsemblPlants"/>
        </authorList>
    </citation>
    <scope>IDENTIFICATION</scope>
    <source>
        <strain evidence="2">cv. Jemalong A17</strain>
    </source>
</reference>
<protein>
    <submittedName>
        <fullName evidence="1">Phosphatidylinositol 4-phosphate 5-kinase, putative</fullName>
    </submittedName>
</protein>
<dbReference type="Proteomes" id="UP000002051">
    <property type="component" value="Chromosome 3"/>
</dbReference>
<organism evidence="1 3">
    <name type="scientific">Medicago truncatula</name>
    <name type="common">Barrel medic</name>
    <name type="synonym">Medicago tribuloides</name>
    <dbReference type="NCBI Taxonomy" id="3880"/>
    <lineage>
        <taxon>Eukaryota</taxon>
        <taxon>Viridiplantae</taxon>
        <taxon>Streptophyta</taxon>
        <taxon>Embryophyta</taxon>
        <taxon>Tracheophyta</taxon>
        <taxon>Spermatophyta</taxon>
        <taxon>Magnoliopsida</taxon>
        <taxon>eudicotyledons</taxon>
        <taxon>Gunneridae</taxon>
        <taxon>Pentapetalae</taxon>
        <taxon>rosids</taxon>
        <taxon>fabids</taxon>
        <taxon>Fabales</taxon>
        <taxon>Fabaceae</taxon>
        <taxon>Papilionoideae</taxon>
        <taxon>50 kb inversion clade</taxon>
        <taxon>NPAAA clade</taxon>
        <taxon>Hologalegina</taxon>
        <taxon>IRL clade</taxon>
        <taxon>Trifolieae</taxon>
        <taxon>Medicago</taxon>
    </lineage>
</organism>
<evidence type="ECO:0000313" key="1">
    <source>
        <dbReference type="EMBL" id="AES68319.1"/>
    </source>
</evidence>
<proteinExistence type="predicted"/>
<dbReference type="PaxDb" id="3880-AES68319"/>
<evidence type="ECO:0000313" key="2">
    <source>
        <dbReference type="EnsemblPlants" id="AES68319"/>
    </source>
</evidence>
<dbReference type="EnsemblPlants" id="AES68319">
    <property type="protein sequence ID" value="AES68319"/>
    <property type="gene ID" value="MTR_3g005900"/>
</dbReference>
<reference evidence="1 3" key="1">
    <citation type="journal article" date="2011" name="Nature">
        <title>The Medicago genome provides insight into the evolution of rhizobial symbioses.</title>
        <authorList>
            <person name="Young N.D."/>
            <person name="Debelle F."/>
            <person name="Oldroyd G.E."/>
            <person name="Geurts R."/>
            <person name="Cannon S.B."/>
            <person name="Udvardi M.K."/>
            <person name="Benedito V.A."/>
            <person name="Mayer K.F."/>
            <person name="Gouzy J."/>
            <person name="Schoof H."/>
            <person name="Van de Peer Y."/>
            <person name="Proost S."/>
            <person name="Cook D.R."/>
            <person name="Meyers B.C."/>
            <person name="Spannagl M."/>
            <person name="Cheung F."/>
            <person name="De Mita S."/>
            <person name="Krishnakumar V."/>
            <person name="Gundlach H."/>
            <person name="Zhou S."/>
            <person name="Mudge J."/>
            <person name="Bharti A.K."/>
            <person name="Murray J.D."/>
            <person name="Naoumkina M.A."/>
            <person name="Rosen B."/>
            <person name="Silverstein K.A."/>
            <person name="Tang H."/>
            <person name="Rombauts S."/>
            <person name="Zhao P.X."/>
            <person name="Zhou P."/>
            <person name="Barbe V."/>
            <person name="Bardou P."/>
            <person name="Bechner M."/>
            <person name="Bellec A."/>
            <person name="Berger A."/>
            <person name="Berges H."/>
            <person name="Bidwell S."/>
            <person name="Bisseling T."/>
            <person name="Choisne N."/>
            <person name="Couloux A."/>
            <person name="Denny R."/>
            <person name="Deshpande S."/>
            <person name="Dai X."/>
            <person name="Doyle J.J."/>
            <person name="Dudez A.M."/>
            <person name="Farmer A.D."/>
            <person name="Fouteau S."/>
            <person name="Franken C."/>
            <person name="Gibelin C."/>
            <person name="Gish J."/>
            <person name="Goldstein S."/>
            <person name="Gonzalez A.J."/>
            <person name="Green P.J."/>
            <person name="Hallab A."/>
            <person name="Hartog M."/>
            <person name="Hua A."/>
            <person name="Humphray S.J."/>
            <person name="Jeong D.H."/>
            <person name="Jing Y."/>
            <person name="Jocker A."/>
            <person name="Kenton S.M."/>
            <person name="Kim D.J."/>
            <person name="Klee K."/>
            <person name="Lai H."/>
            <person name="Lang C."/>
            <person name="Lin S."/>
            <person name="Macmil S.L."/>
            <person name="Magdelenat G."/>
            <person name="Matthews L."/>
            <person name="McCorrison J."/>
            <person name="Monaghan E.L."/>
            <person name="Mun J.H."/>
            <person name="Najar F.Z."/>
            <person name="Nicholson C."/>
            <person name="Noirot C."/>
            <person name="O'Bleness M."/>
            <person name="Paule C.R."/>
            <person name="Poulain J."/>
            <person name="Prion F."/>
            <person name="Qin B."/>
            <person name="Qu C."/>
            <person name="Retzel E.F."/>
            <person name="Riddle C."/>
            <person name="Sallet E."/>
            <person name="Samain S."/>
            <person name="Samson N."/>
            <person name="Sanders I."/>
            <person name="Saurat O."/>
            <person name="Scarpelli C."/>
            <person name="Schiex T."/>
            <person name="Segurens B."/>
            <person name="Severin A.J."/>
            <person name="Sherrier D.J."/>
            <person name="Shi R."/>
            <person name="Sims S."/>
            <person name="Singer S.R."/>
            <person name="Sinharoy S."/>
            <person name="Sterck L."/>
            <person name="Viollet A."/>
            <person name="Wang B.B."/>
            <person name="Wang K."/>
            <person name="Wang M."/>
            <person name="Wang X."/>
            <person name="Warfsmann J."/>
            <person name="Weissenbach J."/>
            <person name="White D.D."/>
            <person name="White J.D."/>
            <person name="Wiley G.B."/>
            <person name="Wincker P."/>
            <person name="Xing Y."/>
            <person name="Yang L."/>
            <person name="Yao Z."/>
            <person name="Ying F."/>
            <person name="Zhai J."/>
            <person name="Zhou L."/>
            <person name="Zuber A."/>
            <person name="Denarie J."/>
            <person name="Dixon R.A."/>
            <person name="May G.D."/>
            <person name="Schwartz D.C."/>
            <person name="Rogers J."/>
            <person name="Quetier F."/>
            <person name="Town C.D."/>
            <person name="Roe B.A."/>
        </authorList>
    </citation>
    <scope>NUCLEOTIDE SEQUENCE [LARGE SCALE GENOMIC DNA]</scope>
    <source>
        <strain evidence="1">A17</strain>
        <strain evidence="2 3">cv. Jemalong A17</strain>
    </source>
</reference>